<dbReference type="CDD" id="cd00044">
    <property type="entry name" value="CysPc"/>
    <property type="match status" value="1"/>
</dbReference>
<dbReference type="InterPro" id="IPR022684">
    <property type="entry name" value="Calpain_cysteine_protease"/>
</dbReference>
<reference evidence="5 6" key="1">
    <citation type="journal article" date="2018" name="BMC Genomics">
        <title>Genomic comparison of Trypanosoma conorhini and Trypanosoma rangeli to Trypanosoma cruzi strains of high and low virulence.</title>
        <authorList>
            <person name="Bradwell K.R."/>
            <person name="Koparde V.N."/>
            <person name="Matveyev A.V."/>
            <person name="Serrano M.G."/>
            <person name="Alves J.M."/>
            <person name="Parikh H."/>
            <person name="Huang B."/>
            <person name="Lee V."/>
            <person name="Espinosa-Alvarez O."/>
            <person name="Ortiz P.A."/>
            <person name="Costa-Martins A.G."/>
            <person name="Teixeira M.M."/>
            <person name="Buck G.A."/>
        </authorList>
    </citation>
    <scope>NUCLEOTIDE SEQUENCE [LARGE SCALE GENOMIC DNA]</scope>
    <source>
        <strain evidence="5 6">025E</strain>
    </source>
</reference>
<dbReference type="SUPFAM" id="SSF101601">
    <property type="entry name" value="Smp-1-like"/>
    <property type="match status" value="1"/>
</dbReference>
<dbReference type="PROSITE" id="PS50203">
    <property type="entry name" value="CALPAIN_CAT"/>
    <property type="match status" value="1"/>
</dbReference>
<dbReference type="Pfam" id="PF00648">
    <property type="entry name" value="Peptidase_C2"/>
    <property type="match status" value="1"/>
</dbReference>
<proteinExistence type="predicted"/>
<evidence type="ECO:0000256" key="1">
    <source>
        <dbReference type="PIRSR" id="PIRSR622684-1"/>
    </source>
</evidence>
<gene>
    <name evidence="5" type="ORF">Tco025E_03867</name>
</gene>
<evidence type="ECO:0000313" key="5">
    <source>
        <dbReference type="EMBL" id="RNF20122.1"/>
    </source>
</evidence>
<dbReference type="GeneID" id="40317478"/>
<dbReference type="GO" id="GO:0006508">
    <property type="term" value="P:proteolysis"/>
    <property type="evidence" value="ECO:0007669"/>
    <property type="project" value="InterPro"/>
</dbReference>
<dbReference type="OrthoDB" id="424753at2759"/>
<evidence type="ECO:0000259" key="4">
    <source>
        <dbReference type="PROSITE" id="PS50203"/>
    </source>
</evidence>
<dbReference type="PRINTS" id="PR00704">
    <property type="entry name" value="CALPAIN"/>
</dbReference>
<comment type="caution">
    <text evidence="2">Lacks conserved residue(s) required for the propagation of feature annotation.</text>
</comment>
<feature type="active site" evidence="1">
    <location>
        <position position="438"/>
    </location>
</feature>
<feature type="compositionally biased region" description="Acidic residues" evidence="3">
    <location>
        <begin position="13"/>
        <end position="24"/>
    </location>
</feature>
<dbReference type="SUPFAM" id="SSF54001">
    <property type="entry name" value="Cysteine proteinases"/>
    <property type="match status" value="1"/>
</dbReference>
<evidence type="ECO:0000313" key="6">
    <source>
        <dbReference type="Proteomes" id="UP000284403"/>
    </source>
</evidence>
<dbReference type="InterPro" id="IPR038765">
    <property type="entry name" value="Papain-like_cys_pep_sf"/>
</dbReference>
<name>A0A3R7L361_9TRYP</name>
<dbReference type="PANTHER" id="PTHR10183">
    <property type="entry name" value="CALPAIN"/>
    <property type="match status" value="1"/>
</dbReference>
<evidence type="ECO:0000256" key="2">
    <source>
        <dbReference type="PROSITE-ProRule" id="PRU00239"/>
    </source>
</evidence>
<dbReference type="GO" id="GO:0004198">
    <property type="term" value="F:calcium-dependent cysteine-type endopeptidase activity"/>
    <property type="evidence" value="ECO:0007669"/>
    <property type="project" value="InterPro"/>
</dbReference>
<protein>
    <submittedName>
        <fullName evidence="5">Calpain-like cysteine peptidase</fullName>
    </submittedName>
</protein>
<accession>A0A3R7L361</accession>
<feature type="domain" description="Calpain catalytic" evidence="4">
    <location>
        <begin position="186"/>
        <end position="488"/>
    </location>
</feature>
<comment type="caution">
    <text evidence="5">The sequence shown here is derived from an EMBL/GenBank/DDBJ whole genome shotgun (WGS) entry which is preliminary data.</text>
</comment>
<dbReference type="AlphaFoldDB" id="A0A3R7L361"/>
<dbReference type="InterPro" id="IPR013780">
    <property type="entry name" value="Glyco_hydro_b"/>
</dbReference>
<dbReference type="InterPro" id="IPR036310">
    <property type="entry name" value="Smp-1-like_sf"/>
</dbReference>
<dbReference type="Proteomes" id="UP000284403">
    <property type="component" value="Unassembled WGS sequence"/>
</dbReference>
<dbReference type="Gene3D" id="2.60.40.1180">
    <property type="entry name" value="Golgi alpha-mannosidase II"/>
    <property type="match status" value="1"/>
</dbReference>
<evidence type="ECO:0000256" key="3">
    <source>
        <dbReference type="SAM" id="MobiDB-lite"/>
    </source>
</evidence>
<organism evidence="5 6">
    <name type="scientific">Trypanosoma conorhini</name>
    <dbReference type="NCBI Taxonomy" id="83891"/>
    <lineage>
        <taxon>Eukaryota</taxon>
        <taxon>Discoba</taxon>
        <taxon>Euglenozoa</taxon>
        <taxon>Kinetoplastea</taxon>
        <taxon>Metakinetoplastina</taxon>
        <taxon>Trypanosomatida</taxon>
        <taxon>Trypanosomatidae</taxon>
        <taxon>Trypanosoma</taxon>
    </lineage>
</organism>
<dbReference type="Pfam" id="PF09149">
    <property type="entry name" value="DUF1935"/>
    <property type="match status" value="1"/>
</dbReference>
<keyword evidence="6" id="KW-1185">Reference proteome</keyword>
<dbReference type="Gene3D" id="3.90.70.10">
    <property type="entry name" value="Cysteine proteinases"/>
    <property type="match status" value="1"/>
</dbReference>
<dbReference type="InterPro" id="IPR001300">
    <property type="entry name" value="Peptidase_C2_calpain_cat"/>
</dbReference>
<dbReference type="InterPro" id="IPR015232">
    <property type="entry name" value="DUF1935"/>
</dbReference>
<feature type="region of interest" description="Disordered" evidence="3">
    <location>
        <begin position="1"/>
        <end position="29"/>
    </location>
</feature>
<dbReference type="PANTHER" id="PTHR10183:SF423">
    <property type="entry name" value="LEUCINE-RICH REPEAT PROTEIN (LRRP)"/>
    <property type="match status" value="1"/>
</dbReference>
<dbReference type="EMBL" id="MKKU01000187">
    <property type="protein sequence ID" value="RNF20122.1"/>
    <property type="molecule type" value="Genomic_DNA"/>
</dbReference>
<dbReference type="RefSeq" id="XP_029229086.1">
    <property type="nucleotide sequence ID" value="XM_029370784.1"/>
</dbReference>
<sequence length="687" mass="76286">MATMHSQSRTEWEDGETADVDEFGEASVEPISLEKEKDKPWRECGPTCDGEWTSCFEGGYLFRIVSEKKKWAFYNDTNMFEMLVVFTFGRDSQIKAEGNTKITRNENGEFVATAVIYPLETVMFISGNWSGYRSHVEGRPLSRGYLERIAQANEGDSEKAMLEVRRLCPSGDAEVVLAACIAHSAPFVDPEFPPTSSSLDKGKGLLSPLPWRRPSEYLPKELAGHVALFRMPVTAFSMRRGDLSDSWVMTAMAALAENAEYVKNMFRHPVDRSRTAKEAGVGAHRVLLNRDGMWKSYLVDNYLPVVGSGPRFAQNGSDPCEMWVPLLEKAYAKRNGGFANICTGDPLMALCDFTGCPTTRLDTAFLGTSDNPDKSIEFFERLVALSASGHIILFSTPGLGSDKAKLINYKERGIAIGYALAVLNVRRISGYCLLRLRNPWSRGVRWEGNWGPASRLWDEHPEVAAACPGHDGAEGSLWMDWDEMKEYFVGCGVVFNLLRHYDYRVPGIFAGAAPSVCLEIAVAAPVTLASTLSQPEHRGTEREALDYEPLMLSLAYGTGHAEEFAVVANTSKDAENPHSAYVFLHGRDLSMIYEFRPEHSPYLLLPRRMELAAETEAATLPFTLGLHSPTRITERGAVSVAFRALSASNEVFENYQQFTNDGAAVSATYQVKFPNSRLEELTADRIV</sequence>
<dbReference type="SMART" id="SM00230">
    <property type="entry name" value="CysPc"/>
    <property type="match status" value="1"/>
</dbReference>